<dbReference type="AlphaFoldDB" id="H8XPG7"/>
<organism evidence="1 2">
    <name type="scientific">Flavobacterium indicum (strain DSM 17447 / CIP 109464 / GPTSA100-9)</name>
    <dbReference type="NCBI Taxonomy" id="1094466"/>
    <lineage>
        <taxon>Bacteria</taxon>
        <taxon>Pseudomonadati</taxon>
        <taxon>Bacteroidota</taxon>
        <taxon>Flavobacteriia</taxon>
        <taxon>Flavobacteriales</taxon>
        <taxon>Flavobacteriaceae</taxon>
        <taxon>Flavobacterium</taxon>
    </lineage>
</organism>
<gene>
    <name evidence="1" type="ordered locus">KQS_06405</name>
</gene>
<dbReference type="OrthoDB" id="667380at2"/>
<protein>
    <recommendedName>
        <fullName evidence="3">Transcription elongation factor</fullName>
    </recommendedName>
</protein>
<dbReference type="PATRIC" id="fig|1094466.5.peg.1258"/>
<dbReference type="STRING" id="1094466.KQS_06405"/>
<dbReference type="RefSeq" id="WP_014388367.1">
    <property type="nucleotide sequence ID" value="NC_017025.1"/>
</dbReference>
<dbReference type="Proteomes" id="UP000007599">
    <property type="component" value="Chromosome I"/>
</dbReference>
<reference evidence="2" key="2">
    <citation type="submission" date="2012-03" db="EMBL/GenBank/DDBJ databases">
        <title>Complete genome sequence of Flavobacterium indicum GPTSA100-9T, isolated from warm spring water.</title>
        <authorList>
            <person name="Barbier P."/>
            <person name="Houel A."/>
            <person name="Loux V."/>
            <person name="Poulain J."/>
            <person name="Bernardet J.-F."/>
            <person name="Touchon M."/>
            <person name="Duchaud E."/>
        </authorList>
    </citation>
    <scope>NUCLEOTIDE SEQUENCE [LARGE SCALE GENOMIC DNA]</scope>
    <source>
        <strain evidence="2">DSM 17447 / CIP 109464 / GPTSA100-9</strain>
    </source>
</reference>
<name>H8XPG7_FLAIG</name>
<evidence type="ECO:0008006" key="3">
    <source>
        <dbReference type="Google" id="ProtNLM"/>
    </source>
</evidence>
<reference evidence="1 2" key="1">
    <citation type="journal article" date="2012" name="J. Bacteriol.">
        <title>Complete Genome Sequence of Flavobacterium indicum GPSTA100-9T, Isolated from Warm Spring Water.</title>
        <authorList>
            <person name="Barbier P."/>
            <person name="Houel A."/>
            <person name="Loux V."/>
            <person name="Poulain J."/>
            <person name="Bernardet J.F."/>
            <person name="Touchon M."/>
            <person name="Duchaud E."/>
        </authorList>
    </citation>
    <scope>NUCLEOTIDE SEQUENCE [LARGE SCALE GENOMIC DNA]</scope>
    <source>
        <strain evidence="2">DSM 17447 / CIP 109464 / GPTSA100-9</strain>
    </source>
</reference>
<evidence type="ECO:0000313" key="2">
    <source>
        <dbReference type="Proteomes" id="UP000007599"/>
    </source>
</evidence>
<dbReference type="HOGENOM" id="CLU_1766615_0_0_10"/>
<sequence>MNKTNILQQIIAEQDKTINNLSSSIEKYKMASDLDENNTLDPEDFSHQGEAMDMKMRLEQLLVKETRNKEIIEKCLNLDNKVVELGALVDLDIKYLFVGASTHTLKADDKEIYTISEDAPIYHSIKGKKVGDKIELGNLHFVIKDIK</sequence>
<evidence type="ECO:0000313" key="1">
    <source>
        <dbReference type="EMBL" id="CCG53241.1"/>
    </source>
</evidence>
<dbReference type="EMBL" id="HE774682">
    <property type="protein sequence ID" value="CCG53241.1"/>
    <property type="molecule type" value="Genomic_DNA"/>
</dbReference>
<dbReference type="KEGG" id="fin:KQS_06405"/>
<accession>H8XPG7</accession>
<dbReference type="eggNOG" id="ENOG50332ZZ">
    <property type="taxonomic scope" value="Bacteria"/>
</dbReference>
<proteinExistence type="predicted"/>
<keyword evidence="2" id="KW-1185">Reference proteome</keyword>